<evidence type="ECO:0000256" key="1">
    <source>
        <dbReference type="SAM" id="Phobius"/>
    </source>
</evidence>
<dbReference type="AlphaFoldDB" id="A0AAE0BJZ8"/>
<keyword evidence="1" id="KW-0812">Transmembrane</keyword>
<accession>A0AAE0BJZ8</accession>
<sequence length="202" mass="21470">MTPTVHFDAFHEIETSEYGGKQGGAYETAVTPAVVPGEGLLGSNTPAVFPDADAFGDYSYVAPTTPPPRPRVGGGRRLSGWYTALFGMFFFSYFMAIEEIDAAAVVQTECTQPLMQTVHFATPPPQGLVVSQFDDDAFATGHYEDLGPAGSMDVDFQQELFRICALGTLRDDVPADFAALCSHVGALSPPAQATVSTSSDCI</sequence>
<dbReference type="EMBL" id="LGRX02034724">
    <property type="protein sequence ID" value="KAK3237027.1"/>
    <property type="molecule type" value="Genomic_DNA"/>
</dbReference>
<organism evidence="2 3">
    <name type="scientific">Cymbomonas tetramitiformis</name>
    <dbReference type="NCBI Taxonomy" id="36881"/>
    <lineage>
        <taxon>Eukaryota</taxon>
        <taxon>Viridiplantae</taxon>
        <taxon>Chlorophyta</taxon>
        <taxon>Pyramimonadophyceae</taxon>
        <taxon>Pyramimonadales</taxon>
        <taxon>Pyramimonadaceae</taxon>
        <taxon>Cymbomonas</taxon>
    </lineage>
</organism>
<dbReference type="Proteomes" id="UP001190700">
    <property type="component" value="Unassembled WGS sequence"/>
</dbReference>
<comment type="caution">
    <text evidence="2">The sequence shown here is derived from an EMBL/GenBank/DDBJ whole genome shotgun (WGS) entry which is preliminary data.</text>
</comment>
<feature type="transmembrane region" description="Helical" evidence="1">
    <location>
        <begin position="78"/>
        <end position="97"/>
    </location>
</feature>
<gene>
    <name evidence="2" type="ORF">CYMTET_52871</name>
</gene>
<evidence type="ECO:0000313" key="3">
    <source>
        <dbReference type="Proteomes" id="UP001190700"/>
    </source>
</evidence>
<keyword evidence="1" id="KW-1133">Transmembrane helix</keyword>
<protein>
    <submittedName>
        <fullName evidence="2">Uncharacterized protein</fullName>
    </submittedName>
</protein>
<name>A0AAE0BJZ8_9CHLO</name>
<reference evidence="2 3" key="1">
    <citation type="journal article" date="2015" name="Genome Biol. Evol.">
        <title>Comparative Genomics of a Bacterivorous Green Alga Reveals Evolutionary Causalities and Consequences of Phago-Mixotrophic Mode of Nutrition.</title>
        <authorList>
            <person name="Burns J.A."/>
            <person name="Paasch A."/>
            <person name="Narechania A."/>
            <person name="Kim E."/>
        </authorList>
    </citation>
    <scope>NUCLEOTIDE SEQUENCE [LARGE SCALE GENOMIC DNA]</scope>
    <source>
        <strain evidence="2 3">PLY_AMNH</strain>
    </source>
</reference>
<proteinExistence type="predicted"/>
<keyword evidence="3" id="KW-1185">Reference proteome</keyword>
<keyword evidence="1" id="KW-0472">Membrane</keyword>
<evidence type="ECO:0000313" key="2">
    <source>
        <dbReference type="EMBL" id="KAK3237027.1"/>
    </source>
</evidence>